<dbReference type="InterPro" id="IPR013083">
    <property type="entry name" value="Znf_RING/FYVE/PHD"/>
</dbReference>
<reference evidence="7 8" key="1">
    <citation type="submission" date="2023-08" db="EMBL/GenBank/DDBJ databases">
        <authorList>
            <person name="Palmer J.M."/>
        </authorList>
    </citation>
    <scope>NUCLEOTIDE SEQUENCE [LARGE SCALE GENOMIC DNA]</scope>
    <source>
        <strain evidence="7 8">TWF481</strain>
    </source>
</reference>
<evidence type="ECO:0000256" key="5">
    <source>
        <dbReference type="SAM" id="MobiDB-lite"/>
    </source>
</evidence>
<feature type="domain" description="PHD-type" evidence="6">
    <location>
        <begin position="256"/>
        <end position="312"/>
    </location>
</feature>
<comment type="caution">
    <text evidence="7">The sequence shown here is derived from an EMBL/GenBank/DDBJ whole genome shotgun (WGS) entry which is preliminary data.</text>
</comment>
<evidence type="ECO:0000256" key="4">
    <source>
        <dbReference type="PROSITE-ProRule" id="PRU00146"/>
    </source>
</evidence>
<evidence type="ECO:0000256" key="1">
    <source>
        <dbReference type="ARBA" id="ARBA00022723"/>
    </source>
</evidence>
<dbReference type="InterPro" id="IPR011011">
    <property type="entry name" value="Znf_FYVE_PHD"/>
</dbReference>
<dbReference type="GO" id="GO:0000228">
    <property type="term" value="C:nuclear chromosome"/>
    <property type="evidence" value="ECO:0007669"/>
    <property type="project" value="TreeGrafter"/>
</dbReference>
<evidence type="ECO:0000256" key="2">
    <source>
        <dbReference type="ARBA" id="ARBA00022771"/>
    </source>
</evidence>
<dbReference type="InterPro" id="IPR019787">
    <property type="entry name" value="Znf_PHD-finger"/>
</dbReference>
<dbReference type="GO" id="GO:0003677">
    <property type="term" value="F:DNA binding"/>
    <property type="evidence" value="ECO:0007669"/>
    <property type="project" value="TreeGrafter"/>
</dbReference>
<dbReference type="GO" id="GO:0006338">
    <property type="term" value="P:chromatin remodeling"/>
    <property type="evidence" value="ECO:0007669"/>
    <property type="project" value="InterPro"/>
</dbReference>
<dbReference type="InterPro" id="IPR047171">
    <property type="entry name" value="BAZ1A"/>
</dbReference>
<keyword evidence="1" id="KW-0479">Metal-binding</keyword>
<dbReference type="AlphaFoldDB" id="A0AAV9WL42"/>
<feature type="compositionally biased region" description="Acidic residues" evidence="5">
    <location>
        <begin position="363"/>
        <end position="375"/>
    </location>
</feature>
<evidence type="ECO:0000259" key="6">
    <source>
        <dbReference type="PROSITE" id="PS50016"/>
    </source>
</evidence>
<feature type="compositionally biased region" description="Basic and acidic residues" evidence="5">
    <location>
        <begin position="565"/>
        <end position="590"/>
    </location>
</feature>
<organism evidence="7 8">
    <name type="scientific">Arthrobotrys musiformis</name>
    <dbReference type="NCBI Taxonomy" id="47236"/>
    <lineage>
        <taxon>Eukaryota</taxon>
        <taxon>Fungi</taxon>
        <taxon>Dikarya</taxon>
        <taxon>Ascomycota</taxon>
        <taxon>Pezizomycotina</taxon>
        <taxon>Orbiliomycetes</taxon>
        <taxon>Orbiliales</taxon>
        <taxon>Orbiliaceae</taxon>
        <taxon>Arthrobotrys</taxon>
    </lineage>
</organism>
<dbReference type="Gene3D" id="3.30.40.10">
    <property type="entry name" value="Zinc/RING finger domain, C3HC4 (zinc finger)"/>
    <property type="match status" value="1"/>
</dbReference>
<feature type="compositionally biased region" description="Basic and acidic residues" evidence="5">
    <location>
        <begin position="376"/>
        <end position="391"/>
    </location>
</feature>
<proteinExistence type="predicted"/>
<dbReference type="GO" id="GO:0008623">
    <property type="term" value="C:CHRAC"/>
    <property type="evidence" value="ECO:0007669"/>
    <property type="project" value="TreeGrafter"/>
</dbReference>
<dbReference type="GO" id="GO:0008270">
    <property type="term" value="F:zinc ion binding"/>
    <property type="evidence" value="ECO:0007669"/>
    <property type="project" value="UniProtKB-KW"/>
</dbReference>
<feature type="region of interest" description="Disordered" evidence="5">
    <location>
        <begin position="115"/>
        <end position="209"/>
    </location>
</feature>
<accession>A0AAV9WL42</accession>
<dbReference type="GO" id="GO:0045740">
    <property type="term" value="P:positive regulation of DNA replication"/>
    <property type="evidence" value="ECO:0007669"/>
    <property type="project" value="TreeGrafter"/>
</dbReference>
<dbReference type="PROSITE" id="PS01359">
    <property type="entry name" value="ZF_PHD_1"/>
    <property type="match status" value="1"/>
</dbReference>
<feature type="compositionally biased region" description="Basic residues" evidence="5">
    <location>
        <begin position="129"/>
        <end position="142"/>
    </location>
</feature>
<evidence type="ECO:0000313" key="7">
    <source>
        <dbReference type="EMBL" id="KAK6509871.1"/>
    </source>
</evidence>
<dbReference type="SUPFAM" id="SSF57903">
    <property type="entry name" value="FYVE/PHD zinc finger"/>
    <property type="match status" value="1"/>
</dbReference>
<dbReference type="Pfam" id="PF00628">
    <property type="entry name" value="PHD"/>
    <property type="match status" value="1"/>
</dbReference>
<feature type="region of interest" description="Disordered" evidence="5">
    <location>
        <begin position="20"/>
        <end position="95"/>
    </location>
</feature>
<dbReference type="PROSITE" id="PS50016">
    <property type="entry name" value="ZF_PHD_2"/>
    <property type="match status" value="1"/>
</dbReference>
<feature type="compositionally biased region" description="Acidic residues" evidence="5">
    <location>
        <begin position="35"/>
        <end position="61"/>
    </location>
</feature>
<dbReference type="InterPro" id="IPR019786">
    <property type="entry name" value="Zinc_finger_PHD-type_CS"/>
</dbReference>
<name>A0AAV9WL42_9PEZI</name>
<gene>
    <name evidence="7" type="ORF">TWF481_004599</name>
</gene>
<dbReference type="PANTHER" id="PTHR46510">
    <property type="entry name" value="BROMODOMAIN ADJACENT TO ZINC FINGER DOMAIN PROTEIN 1A"/>
    <property type="match status" value="1"/>
</dbReference>
<evidence type="ECO:0000313" key="8">
    <source>
        <dbReference type="Proteomes" id="UP001370758"/>
    </source>
</evidence>
<feature type="region of interest" description="Disordered" evidence="5">
    <location>
        <begin position="549"/>
        <end position="590"/>
    </location>
</feature>
<dbReference type="SMART" id="SM00249">
    <property type="entry name" value="PHD"/>
    <property type="match status" value="1"/>
</dbReference>
<keyword evidence="8" id="KW-1185">Reference proteome</keyword>
<keyword evidence="3" id="KW-0862">Zinc</keyword>
<dbReference type="InterPro" id="IPR001965">
    <property type="entry name" value="Znf_PHD"/>
</dbReference>
<dbReference type="Proteomes" id="UP001370758">
    <property type="component" value="Unassembled WGS sequence"/>
</dbReference>
<dbReference type="PANTHER" id="PTHR46510:SF1">
    <property type="entry name" value="BROMODOMAIN ADJACENT TO ZINC FINGER DOMAIN PROTEIN 1A"/>
    <property type="match status" value="1"/>
</dbReference>
<dbReference type="GO" id="GO:0031445">
    <property type="term" value="P:regulation of heterochromatin formation"/>
    <property type="evidence" value="ECO:0007669"/>
    <property type="project" value="TreeGrafter"/>
</dbReference>
<evidence type="ECO:0000256" key="3">
    <source>
        <dbReference type="ARBA" id="ARBA00022833"/>
    </source>
</evidence>
<keyword evidence="2 4" id="KW-0863">Zinc-finger</keyword>
<feature type="region of interest" description="Disordered" evidence="5">
    <location>
        <begin position="358"/>
        <end position="396"/>
    </location>
</feature>
<feature type="region of interest" description="Disordered" evidence="5">
    <location>
        <begin position="469"/>
        <end position="522"/>
    </location>
</feature>
<dbReference type="EMBL" id="JAVHJL010000002">
    <property type="protein sequence ID" value="KAK6509871.1"/>
    <property type="molecule type" value="Genomic_DNA"/>
</dbReference>
<feature type="compositionally biased region" description="Polar residues" evidence="5">
    <location>
        <begin position="147"/>
        <end position="171"/>
    </location>
</feature>
<dbReference type="GO" id="GO:0006355">
    <property type="term" value="P:regulation of DNA-templated transcription"/>
    <property type="evidence" value="ECO:0007669"/>
    <property type="project" value="TreeGrafter"/>
</dbReference>
<protein>
    <recommendedName>
        <fullName evidence="6">PHD-type domain-containing protein</fullName>
    </recommendedName>
</protein>
<sequence>MMATDTAAVPISMPRIKLHFSAGAYPPPPPSPPAESDDEVDEDEEVFESEEPESSSGDDENVGFLEQSSAPPAAVVNRRTEEEAGKTIFDNSVLNAEPVLPFRPIRIILKAPKRNPEEELEETTAATPVRKKRKRRKSKTSHRRYDSSTSSEEYIQSGFKTLSGRTVINPNTRKEPSPPPPLPSKPQSHHNTQVQSPKKSKPKTTMRGIAAVQGRRCPPIQPNVLTRTGGKHRKEAEHMDRIHREENARRLSIILDAKCVKCQKASDSRDDKIVFCDGCERPYHQMCHRPRIDQSYIDVLEKNWFCFNCVGRMGEEDEDIEEGYEEEYEEEDSKMNDLIDQIGAEQEDDESNFRDVEMTSDGHEDEDQQSEEDNGDDHSSAKEGEQEEKPQSTKSITKHLTTIKSQNMEDSINSLDSEKQKLFLQTLAHDDLVDLICRLRSKGAAFNFDFPPGIRNKLLNFARAQDENTEIKKRKTSTTATSGSPKEKKERKSSKPAPSSIESDDASDGDGAPETKRPKLTAAQRYWMWRENPESPYLTHIVYRNGVGRPAHEAEPPLYPFASRKLPEAEVPHPAEESRGGEPDDSKQVK</sequence>